<proteinExistence type="predicted"/>
<keyword evidence="2" id="KW-1185">Reference proteome</keyword>
<comment type="caution">
    <text evidence="1">The sequence shown here is derived from an EMBL/GenBank/DDBJ whole genome shotgun (WGS) entry which is preliminary data.</text>
</comment>
<dbReference type="EMBL" id="JAURVH010001519">
    <property type="protein sequence ID" value="KAK5927049.1"/>
    <property type="molecule type" value="Genomic_DNA"/>
</dbReference>
<sequence length="67" mass="7869">MDTELKRWVLRRDWNRMRDSGSWRSWGREFKSFGAATEKALSPKLRSLALGMESKPAEVDLRDRGGW</sequence>
<dbReference type="AlphaFoldDB" id="A0AAN8HSH1"/>
<name>A0AAN8HSH1_CHAGU</name>
<evidence type="ECO:0000313" key="1">
    <source>
        <dbReference type="EMBL" id="KAK5927049.1"/>
    </source>
</evidence>
<reference evidence="1 2" key="1">
    <citation type="journal article" date="2023" name="Mol. Biol. Evol.">
        <title>Genomics of Secondarily Temperate Adaptation in the Only Non-Antarctic Icefish.</title>
        <authorList>
            <person name="Rivera-Colon A.G."/>
            <person name="Rayamajhi N."/>
            <person name="Minhas B.F."/>
            <person name="Madrigal G."/>
            <person name="Bilyk K.T."/>
            <person name="Yoon V."/>
            <person name="Hune M."/>
            <person name="Gregory S."/>
            <person name="Cheng C.H.C."/>
            <person name="Catchen J.M."/>
        </authorList>
    </citation>
    <scope>NUCLEOTIDE SEQUENCE [LARGE SCALE GENOMIC DNA]</scope>
    <source>
        <tissue evidence="1">White muscle</tissue>
    </source>
</reference>
<accession>A0AAN8HSH1</accession>
<protein>
    <submittedName>
        <fullName evidence="1">Uncharacterized protein</fullName>
    </submittedName>
</protein>
<evidence type="ECO:0000313" key="2">
    <source>
        <dbReference type="Proteomes" id="UP001331515"/>
    </source>
</evidence>
<dbReference type="Proteomes" id="UP001331515">
    <property type="component" value="Unassembled WGS sequence"/>
</dbReference>
<gene>
    <name evidence="1" type="ORF">CgunFtcFv8_022575</name>
</gene>
<organism evidence="1 2">
    <name type="scientific">Champsocephalus gunnari</name>
    <name type="common">Mackerel icefish</name>
    <dbReference type="NCBI Taxonomy" id="52237"/>
    <lineage>
        <taxon>Eukaryota</taxon>
        <taxon>Metazoa</taxon>
        <taxon>Chordata</taxon>
        <taxon>Craniata</taxon>
        <taxon>Vertebrata</taxon>
        <taxon>Euteleostomi</taxon>
        <taxon>Actinopterygii</taxon>
        <taxon>Neopterygii</taxon>
        <taxon>Teleostei</taxon>
        <taxon>Neoteleostei</taxon>
        <taxon>Acanthomorphata</taxon>
        <taxon>Eupercaria</taxon>
        <taxon>Perciformes</taxon>
        <taxon>Notothenioidei</taxon>
        <taxon>Channichthyidae</taxon>
        <taxon>Champsocephalus</taxon>
    </lineage>
</organism>